<reference evidence="1 2" key="1">
    <citation type="submission" date="2019-07" db="EMBL/GenBank/DDBJ databases">
        <title>Whole genome shotgun sequence of Adhaeribacter aerolatus NBRC 106133.</title>
        <authorList>
            <person name="Hosoyama A."/>
            <person name="Uohara A."/>
            <person name="Ohji S."/>
            <person name="Ichikawa N."/>
        </authorList>
    </citation>
    <scope>NUCLEOTIDE SEQUENCE [LARGE SCALE GENOMIC DNA]</scope>
    <source>
        <strain evidence="1 2">NBRC 106133</strain>
    </source>
</reference>
<evidence type="ECO:0008006" key="3">
    <source>
        <dbReference type="Google" id="ProtNLM"/>
    </source>
</evidence>
<evidence type="ECO:0000313" key="1">
    <source>
        <dbReference type="EMBL" id="GEO06645.1"/>
    </source>
</evidence>
<keyword evidence="2" id="KW-1185">Reference proteome</keyword>
<proteinExistence type="predicted"/>
<sequence length="142" mass="16647">MIPVTLIHETAFVKIEANPELRYVQITWLQQPSSTLFQKETRNLVQYALTNNFNKSLFDVRKRDFLDIADQNWLVRDIFPLFKGRIIQLAYLVNSAGLEIMDTFRIHDCVINNPELKRSVQIEIFLDIEDALQWLLKEAPVA</sequence>
<accession>A0A512B3V7</accession>
<dbReference type="RefSeq" id="WP_146903118.1">
    <property type="nucleotide sequence ID" value="NZ_BJYS01000042.1"/>
</dbReference>
<gene>
    <name evidence="1" type="ORF">AAE02nite_43090</name>
</gene>
<dbReference type="AlphaFoldDB" id="A0A512B3V7"/>
<dbReference type="Proteomes" id="UP000321532">
    <property type="component" value="Unassembled WGS sequence"/>
</dbReference>
<dbReference type="EMBL" id="BJYS01000042">
    <property type="protein sequence ID" value="GEO06645.1"/>
    <property type="molecule type" value="Genomic_DNA"/>
</dbReference>
<name>A0A512B3V7_9BACT</name>
<dbReference type="OrthoDB" id="956031at2"/>
<organism evidence="1 2">
    <name type="scientific">Adhaeribacter aerolatus</name>
    <dbReference type="NCBI Taxonomy" id="670289"/>
    <lineage>
        <taxon>Bacteria</taxon>
        <taxon>Pseudomonadati</taxon>
        <taxon>Bacteroidota</taxon>
        <taxon>Cytophagia</taxon>
        <taxon>Cytophagales</taxon>
        <taxon>Hymenobacteraceae</taxon>
        <taxon>Adhaeribacter</taxon>
    </lineage>
</organism>
<evidence type="ECO:0000313" key="2">
    <source>
        <dbReference type="Proteomes" id="UP000321532"/>
    </source>
</evidence>
<protein>
    <recommendedName>
        <fullName evidence="3">STAS/SEC14 domain-containing protein</fullName>
    </recommendedName>
</protein>
<comment type="caution">
    <text evidence="1">The sequence shown here is derived from an EMBL/GenBank/DDBJ whole genome shotgun (WGS) entry which is preliminary data.</text>
</comment>